<feature type="short sequence motif" description="GXWXGXG" evidence="1">
    <location>
        <begin position="99"/>
        <end position="105"/>
    </location>
</feature>
<dbReference type="Pfam" id="PF08768">
    <property type="entry name" value="THAP4_heme-bd"/>
    <property type="match status" value="1"/>
</dbReference>
<feature type="domain" description="THAP4-like heme-binding" evidence="3">
    <location>
        <begin position="91"/>
        <end position="244"/>
    </location>
</feature>
<dbReference type="PANTHER" id="PTHR15854">
    <property type="entry name" value="THAP4 PROTEIN"/>
    <property type="match status" value="1"/>
</dbReference>
<comment type="caution">
    <text evidence="1">Lacks the conserved His residue that binds heme iron in the nitrobindin family.</text>
</comment>
<evidence type="ECO:0000313" key="5">
    <source>
        <dbReference type="Proteomes" id="UP001185779"/>
    </source>
</evidence>
<dbReference type="InterPro" id="IPR014878">
    <property type="entry name" value="THAP4-like_heme-bd"/>
</dbReference>
<gene>
    <name evidence="4" type="ORF">R3P94_15015</name>
</gene>
<dbReference type="InterPro" id="IPR022939">
    <property type="entry name" value="Nb(III)_bact/plant"/>
</dbReference>
<dbReference type="InterPro" id="IPR012674">
    <property type="entry name" value="Calycin"/>
</dbReference>
<dbReference type="InterPro" id="IPR045165">
    <property type="entry name" value="Nitrobindin"/>
</dbReference>
<protein>
    <recommendedName>
        <fullName evidence="1">Ferric nitrobindin-like protein</fullName>
    </recommendedName>
</protein>
<sequence length="247" mass="26392">MTSHPGTGGAADEPAGSVPMGDGVTPPSGDGVAVPAGEGVAHRSGDEAISQAEARAVESGSRERNVPTWDDLPLPADTANLRLGADLHPGLLALLPLVGVWRGEGEGHDADTDTDYHFAQQIVVSHDGQNFLTWESRSWVIDDDAVFVRPDLRESGFWRIGEDDTIELLLAHAEGSVELFYGTPLNQTSWELATDVVIKSQSGRRAGGAKRLYGLVPDGDLAYVEERVDTDGDLIPRLSAKLRRHVG</sequence>
<organism evidence="4 5">
    <name type="scientific">Gordonia amicalis</name>
    <dbReference type="NCBI Taxonomy" id="89053"/>
    <lineage>
        <taxon>Bacteria</taxon>
        <taxon>Bacillati</taxon>
        <taxon>Actinomycetota</taxon>
        <taxon>Actinomycetes</taxon>
        <taxon>Mycobacteriales</taxon>
        <taxon>Gordoniaceae</taxon>
        <taxon>Gordonia</taxon>
    </lineage>
</organism>
<dbReference type="CDD" id="cd07828">
    <property type="entry name" value="lipocalin_heme-bd-THAP4-like"/>
    <property type="match status" value="1"/>
</dbReference>
<name>A0ABU4DFU3_9ACTN</name>
<comment type="similarity">
    <text evidence="1">Belongs to the nitrobindin family.</text>
</comment>
<dbReference type="Gene3D" id="2.40.128.20">
    <property type="match status" value="1"/>
</dbReference>
<evidence type="ECO:0000256" key="1">
    <source>
        <dbReference type="HAMAP-Rule" id="MF_01297"/>
    </source>
</evidence>
<reference evidence="4 5" key="1">
    <citation type="submission" date="2023-10" db="EMBL/GenBank/DDBJ databases">
        <title>Development of a sustainable strategy for remediation of hydrocarbon-contaminated territories based on the waste exchange concept.</title>
        <authorList>
            <person name="Krivoruchko A."/>
        </authorList>
    </citation>
    <scope>NUCLEOTIDE SEQUENCE [LARGE SCALE GENOMIC DNA]</scope>
    <source>
        <strain evidence="4 5">IEGM 1266</strain>
    </source>
</reference>
<accession>A0ABU4DFU3</accession>
<proteinExistence type="inferred from homology"/>
<evidence type="ECO:0000313" key="4">
    <source>
        <dbReference type="EMBL" id="MDV6308604.1"/>
    </source>
</evidence>
<comment type="caution">
    <text evidence="4">The sequence shown here is derived from an EMBL/GenBank/DDBJ whole genome shotgun (WGS) entry which is preliminary data.</text>
</comment>
<dbReference type="PANTHER" id="PTHR15854:SF4">
    <property type="entry name" value="PEROXYNITRITE ISOMERASE THAP4"/>
    <property type="match status" value="1"/>
</dbReference>
<dbReference type="SUPFAM" id="SSF50814">
    <property type="entry name" value="Lipocalins"/>
    <property type="match status" value="1"/>
</dbReference>
<comment type="caution">
    <text evidence="1">Lacks conserved residue(s) required for the propagation of feature annotation.</text>
</comment>
<evidence type="ECO:0000259" key="3">
    <source>
        <dbReference type="Pfam" id="PF08768"/>
    </source>
</evidence>
<keyword evidence="5" id="KW-1185">Reference proteome</keyword>
<evidence type="ECO:0000256" key="2">
    <source>
        <dbReference type="SAM" id="MobiDB-lite"/>
    </source>
</evidence>
<dbReference type="Proteomes" id="UP001185779">
    <property type="component" value="Unassembled WGS sequence"/>
</dbReference>
<dbReference type="HAMAP" id="MF_01297">
    <property type="entry name" value="nitrobindin"/>
    <property type="match status" value="1"/>
</dbReference>
<dbReference type="EMBL" id="JAWLKI010000016">
    <property type="protein sequence ID" value="MDV6308604.1"/>
    <property type="molecule type" value="Genomic_DNA"/>
</dbReference>
<feature type="region of interest" description="Disordered" evidence="2">
    <location>
        <begin position="1"/>
        <end position="71"/>
    </location>
</feature>